<dbReference type="Proteomes" id="UP000622638">
    <property type="component" value="Unassembled WGS sequence"/>
</dbReference>
<evidence type="ECO:0000313" key="1">
    <source>
        <dbReference type="EMBL" id="GGC00643.1"/>
    </source>
</evidence>
<evidence type="ECO:0000313" key="2">
    <source>
        <dbReference type="Proteomes" id="UP000622638"/>
    </source>
</evidence>
<organism evidence="1 2">
    <name type="scientific">Pseudoduganella buxea</name>
    <dbReference type="NCBI Taxonomy" id="1949069"/>
    <lineage>
        <taxon>Bacteria</taxon>
        <taxon>Pseudomonadati</taxon>
        <taxon>Pseudomonadota</taxon>
        <taxon>Betaproteobacteria</taxon>
        <taxon>Burkholderiales</taxon>
        <taxon>Oxalobacteraceae</taxon>
        <taxon>Telluria group</taxon>
        <taxon>Pseudoduganella</taxon>
    </lineage>
</organism>
<dbReference type="RefSeq" id="WP_229417945.1">
    <property type="nucleotide sequence ID" value="NZ_BMKG01000008.1"/>
</dbReference>
<name>A0ABQ1KKP3_9BURK</name>
<protein>
    <submittedName>
        <fullName evidence="1">Uncharacterized protein</fullName>
    </submittedName>
</protein>
<keyword evidence="2" id="KW-1185">Reference proteome</keyword>
<accession>A0ABQ1KKP3</accession>
<comment type="caution">
    <text evidence="1">The sequence shown here is derived from an EMBL/GenBank/DDBJ whole genome shotgun (WGS) entry which is preliminary data.</text>
</comment>
<reference evidence="2" key="1">
    <citation type="journal article" date="2019" name="Int. J. Syst. Evol. Microbiol.">
        <title>The Global Catalogue of Microorganisms (GCM) 10K type strain sequencing project: providing services to taxonomists for standard genome sequencing and annotation.</title>
        <authorList>
            <consortium name="The Broad Institute Genomics Platform"/>
            <consortium name="The Broad Institute Genome Sequencing Center for Infectious Disease"/>
            <person name="Wu L."/>
            <person name="Ma J."/>
        </authorList>
    </citation>
    <scope>NUCLEOTIDE SEQUENCE [LARGE SCALE GENOMIC DNA]</scope>
    <source>
        <strain evidence="2">CGMCC 1.15931</strain>
    </source>
</reference>
<sequence>MAWALSGQAAPARVRPLTQQQLEQPDQVAAWLRQHAATVDRQRADEAALFGAAEARRGDLGSAVKGYGLSAVLYPSPAALNAYAGTLVRYLGQLRAHRKDRARHLDQDLASVEALYRAALASNTVLAALPPAERVATLANADCVAAYRHGRAAAGTCAPLRAYGLAAADRRR</sequence>
<proteinExistence type="predicted"/>
<gene>
    <name evidence="1" type="ORF">GCM10011572_23310</name>
</gene>
<dbReference type="EMBL" id="BMKG01000008">
    <property type="protein sequence ID" value="GGC00643.1"/>
    <property type="molecule type" value="Genomic_DNA"/>
</dbReference>